<dbReference type="EMBL" id="BT050962">
    <property type="protein sequence ID" value="ACJ83629.1"/>
    <property type="molecule type" value="mRNA"/>
</dbReference>
<sequence>QGCTLFLPNLFVVLPKLKLEKYAIVPFWKIQSSSSPNNFKPHHIC</sequence>
<name>B7FG19_MEDTR</name>
<evidence type="ECO:0000313" key="1">
    <source>
        <dbReference type="EMBL" id="ACJ83629.1"/>
    </source>
</evidence>
<accession>B7FG19</accession>
<organism evidence="1">
    <name type="scientific">Medicago truncatula</name>
    <name type="common">Barrel medic</name>
    <name type="synonym">Medicago tribuloides</name>
    <dbReference type="NCBI Taxonomy" id="3880"/>
    <lineage>
        <taxon>Eukaryota</taxon>
        <taxon>Viridiplantae</taxon>
        <taxon>Streptophyta</taxon>
        <taxon>Embryophyta</taxon>
        <taxon>Tracheophyta</taxon>
        <taxon>Spermatophyta</taxon>
        <taxon>Magnoliopsida</taxon>
        <taxon>eudicotyledons</taxon>
        <taxon>Gunneridae</taxon>
        <taxon>Pentapetalae</taxon>
        <taxon>rosids</taxon>
        <taxon>fabids</taxon>
        <taxon>Fabales</taxon>
        <taxon>Fabaceae</taxon>
        <taxon>Papilionoideae</taxon>
        <taxon>50 kb inversion clade</taxon>
        <taxon>NPAAA clade</taxon>
        <taxon>Hologalegina</taxon>
        <taxon>IRL clade</taxon>
        <taxon>Trifolieae</taxon>
        <taxon>Medicago</taxon>
    </lineage>
</organism>
<feature type="non-terminal residue" evidence="1">
    <location>
        <position position="1"/>
    </location>
</feature>
<protein>
    <submittedName>
        <fullName evidence="1">Uncharacterized protein</fullName>
    </submittedName>
</protein>
<proteinExistence type="evidence at transcript level"/>
<dbReference type="AlphaFoldDB" id="B7FG19"/>
<reference evidence="1" key="1">
    <citation type="submission" date="2008-12" db="EMBL/GenBank/DDBJ databases">
        <title>Medicago truncatula full length cdna cloning project.</title>
        <authorList>
            <person name="Moskal W."/>
            <person name="Chan A."/>
            <person name="Cheung F."/>
            <person name="Xiao Y."/>
            <person name="Town C.D."/>
        </authorList>
    </citation>
    <scope>NUCLEOTIDE SEQUENCE</scope>
</reference>